<feature type="region of interest" description="Disordered" evidence="2">
    <location>
        <begin position="622"/>
        <end position="641"/>
    </location>
</feature>
<reference evidence="6" key="1">
    <citation type="submission" date="2021-01" db="EMBL/GenBank/DDBJ databases">
        <authorList>
            <consortium name="Genoscope - CEA"/>
            <person name="William W."/>
        </authorList>
    </citation>
    <scope>NUCLEOTIDE SEQUENCE</scope>
</reference>
<dbReference type="PANTHER" id="PTHR45614:SF271">
    <property type="entry name" value="MYB DNA BINDING PROTEIN_ TRANSCRIPTION FACTOR-LIKE PROTEIN"/>
    <property type="match status" value="1"/>
</dbReference>
<dbReference type="EMBL" id="CAJJDN010000149">
    <property type="protein sequence ID" value="CAD8124207.1"/>
    <property type="molecule type" value="Genomic_DNA"/>
</dbReference>
<feature type="region of interest" description="Disordered" evidence="2">
    <location>
        <begin position="283"/>
        <end position="302"/>
    </location>
</feature>
<keyword evidence="1" id="KW-0175">Coiled coil</keyword>
<dbReference type="InterPro" id="IPR017930">
    <property type="entry name" value="Myb_dom"/>
</dbReference>
<dbReference type="OrthoDB" id="312119at2759"/>
<dbReference type="PROSITE" id="PS50090">
    <property type="entry name" value="MYB_LIKE"/>
    <property type="match status" value="2"/>
</dbReference>
<dbReference type="CDD" id="cd00167">
    <property type="entry name" value="SANT"/>
    <property type="match status" value="2"/>
</dbReference>
<dbReference type="PANTHER" id="PTHR45614">
    <property type="entry name" value="MYB PROTEIN-RELATED"/>
    <property type="match status" value="1"/>
</dbReference>
<dbReference type="AlphaFoldDB" id="A0A8S1R982"/>
<dbReference type="Proteomes" id="UP000692954">
    <property type="component" value="Unassembled WGS sequence"/>
</dbReference>
<organism evidence="6 7">
    <name type="scientific">Paramecium sonneborni</name>
    <dbReference type="NCBI Taxonomy" id="65129"/>
    <lineage>
        <taxon>Eukaryota</taxon>
        <taxon>Sar</taxon>
        <taxon>Alveolata</taxon>
        <taxon>Ciliophora</taxon>
        <taxon>Intramacronucleata</taxon>
        <taxon>Oligohymenophorea</taxon>
        <taxon>Peniculida</taxon>
        <taxon>Parameciidae</taxon>
        <taxon>Paramecium</taxon>
    </lineage>
</organism>
<evidence type="ECO:0000313" key="7">
    <source>
        <dbReference type="Proteomes" id="UP000692954"/>
    </source>
</evidence>
<dbReference type="InterPro" id="IPR001005">
    <property type="entry name" value="SANT/Myb"/>
</dbReference>
<dbReference type="PROSITE" id="PS51293">
    <property type="entry name" value="SANT"/>
    <property type="match status" value="1"/>
</dbReference>
<sequence>MQMEFDQYLSLLTNLEDEIVKKIREQYLEVENNKSETLKWTESQSKLLKSLINTYCSNQNIIHIHVPDKVWNIISKLLNKSIIDCRQQLENTKKLIFHQQWTKTEDDILKQICNQYTFENKQFKWNEIAKELSQKYNKSTIKLTKHVRDRWINKLNPQILKGPWEINEELELIKNILKHGKNWQNIAAEMKNQRTENSIKNRYFNIQKKMEFKEIQQLDKQQIENELLKHNIIQFNKVDELGQQEISFILFYLNELTIKKNKLNAEQFHLFTENAQKKQELQVDLNHSQKKKLKTSQKSDNSHASNILGKVLKQYQQDQSLDQNKIQDHYENLVSQRGKKLELDKELLSNSENLSDVQFGIKNKDSQNVHVFPKTQLKAVMEIIKQKKDSKKETKKESAQLQIKQKMGVDVNQIVNQKQKQTSKQKEQVPPLQIQQQQSIQNLQNQSTCFEQQLNQQQNQFLQQQNQFQQQQQQNLFQQQQQLNQYQQQQQQLNLQQQQQQNFQQLNLYQQQQQQPQYQLLYPNFLNAQMQMPQITQIPVMGQISGQGQGQGQMMNPIPGQQMMIQMPQQMMGQLSSQLQGQMQGQNFQLVSAVPGQMQQIVHPLHQQMGDQLQHIIQNQSSTNQNNQQQNHQMHEQSDQIQMQQVPPIGIPQQYFPFMFPPQSIYPQQQFQQISQQSSLQNTNLKDMFQQSSNSQQMPAMNYAMSMIPQFGDQQYFQLMNMNQGFSLKQPNQSIVKQELENQQHKNNK</sequence>
<proteinExistence type="predicted"/>
<evidence type="ECO:0000256" key="1">
    <source>
        <dbReference type="SAM" id="Coils"/>
    </source>
</evidence>
<feature type="domain" description="Myb-like" evidence="3">
    <location>
        <begin position="156"/>
        <end position="207"/>
    </location>
</feature>
<dbReference type="InterPro" id="IPR050560">
    <property type="entry name" value="MYB_TF"/>
</dbReference>
<accession>A0A8S1R982</accession>
<comment type="caution">
    <text evidence="6">The sequence shown here is derived from an EMBL/GenBank/DDBJ whole genome shotgun (WGS) entry which is preliminary data.</text>
</comment>
<dbReference type="GO" id="GO:0000981">
    <property type="term" value="F:DNA-binding transcription factor activity, RNA polymerase II-specific"/>
    <property type="evidence" value="ECO:0007669"/>
    <property type="project" value="TreeGrafter"/>
</dbReference>
<gene>
    <name evidence="6" type="ORF">PSON_ATCC_30995.1.T1490152</name>
</gene>
<evidence type="ECO:0000259" key="3">
    <source>
        <dbReference type="PROSITE" id="PS50090"/>
    </source>
</evidence>
<protein>
    <recommendedName>
        <fullName evidence="8">Myb-like DNA-binding domain protein</fullName>
    </recommendedName>
</protein>
<dbReference type="GO" id="GO:0000978">
    <property type="term" value="F:RNA polymerase II cis-regulatory region sequence-specific DNA binding"/>
    <property type="evidence" value="ECO:0007669"/>
    <property type="project" value="TreeGrafter"/>
</dbReference>
<dbReference type="GO" id="GO:0005634">
    <property type="term" value="C:nucleus"/>
    <property type="evidence" value="ECO:0007669"/>
    <property type="project" value="TreeGrafter"/>
</dbReference>
<dbReference type="InterPro" id="IPR017884">
    <property type="entry name" value="SANT_dom"/>
</dbReference>
<name>A0A8S1R982_9CILI</name>
<keyword evidence="7" id="KW-1185">Reference proteome</keyword>
<evidence type="ECO:0000259" key="5">
    <source>
        <dbReference type="PROSITE" id="PS51294"/>
    </source>
</evidence>
<evidence type="ECO:0008006" key="8">
    <source>
        <dbReference type="Google" id="ProtNLM"/>
    </source>
</evidence>
<feature type="domain" description="SANT" evidence="4">
    <location>
        <begin position="159"/>
        <end position="211"/>
    </location>
</feature>
<feature type="compositionally biased region" description="Low complexity" evidence="2">
    <location>
        <begin position="622"/>
        <end position="632"/>
    </location>
</feature>
<evidence type="ECO:0000259" key="4">
    <source>
        <dbReference type="PROSITE" id="PS51293"/>
    </source>
</evidence>
<dbReference type="Pfam" id="PF13921">
    <property type="entry name" value="Myb_DNA-bind_6"/>
    <property type="match status" value="1"/>
</dbReference>
<feature type="coiled-coil region" evidence="1">
    <location>
        <begin position="377"/>
        <end position="404"/>
    </location>
</feature>
<evidence type="ECO:0000256" key="2">
    <source>
        <dbReference type="SAM" id="MobiDB-lite"/>
    </source>
</evidence>
<dbReference type="SMART" id="SM00717">
    <property type="entry name" value="SANT"/>
    <property type="match status" value="3"/>
</dbReference>
<dbReference type="PROSITE" id="PS51294">
    <property type="entry name" value="HTH_MYB"/>
    <property type="match status" value="1"/>
</dbReference>
<feature type="domain" description="Myb-like" evidence="3">
    <location>
        <begin position="101"/>
        <end position="155"/>
    </location>
</feature>
<evidence type="ECO:0000313" key="6">
    <source>
        <dbReference type="EMBL" id="CAD8124207.1"/>
    </source>
</evidence>
<feature type="coiled-coil region" evidence="1">
    <location>
        <begin position="440"/>
        <end position="506"/>
    </location>
</feature>
<feature type="domain" description="HTH myb-type" evidence="5">
    <location>
        <begin position="156"/>
        <end position="211"/>
    </location>
</feature>